<dbReference type="Pfam" id="PF03963">
    <property type="entry name" value="FlgD"/>
    <property type="match status" value="1"/>
</dbReference>
<organism evidence="9 10">
    <name type="scientific">Xenorhabdus kozodoii</name>
    <dbReference type="NCBI Taxonomy" id="351676"/>
    <lineage>
        <taxon>Bacteria</taxon>
        <taxon>Pseudomonadati</taxon>
        <taxon>Pseudomonadota</taxon>
        <taxon>Gammaproteobacteria</taxon>
        <taxon>Enterobacterales</taxon>
        <taxon>Morganellaceae</taxon>
        <taxon>Xenorhabdus</taxon>
    </lineage>
</organism>
<dbReference type="InterPro" id="IPR025965">
    <property type="entry name" value="FlgD/Vpr_Ig-like"/>
</dbReference>
<name>A0A2D0LDV2_9GAMM</name>
<comment type="function">
    <text evidence="4 5">Required for flagellar hook formation. May act as a scaffolding protein.</text>
</comment>
<dbReference type="Gene3D" id="2.30.30.910">
    <property type="match status" value="1"/>
</dbReference>
<evidence type="ECO:0000256" key="2">
    <source>
        <dbReference type="ARBA" id="ARBA00016013"/>
    </source>
</evidence>
<protein>
    <recommendedName>
        <fullName evidence="2 5">Basal-body rod modification protein FlgD</fullName>
    </recommendedName>
</protein>
<comment type="caution">
    <text evidence="9">The sequence shown here is derived from an EMBL/GenBank/DDBJ whole genome shotgun (WGS) entry which is preliminary data.</text>
</comment>
<dbReference type="InterPro" id="IPR025963">
    <property type="entry name" value="FLgD_Tudor"/>
</dbReference>
<evidence type="ECO:0000313" key="10">
    <source>
        <dbReference type="Proteomes" id="UP000221101"/>
    </source>
</evidence>
<gene>
    <name evidence="9" type="ORF">Xkoz_01592</name>
</gene>
<reference evidence="9 10" key="1">
    <citation type="journal article" date="2017" name="Nat. Microbiol.">
        <title>Natural product diversity associated with the nematode symbionts Photorhabdus and Xenorhabdus.</title>
        <authorList>
            <person name="Tobias N.J."/>
            <person name="Wolff H."/>
            <person name="Djahanschiri B."/>
            <person name="Grundmann F."/>
            <person name="Kronenwerth M."/>
            <person name="Shi Y.M."/>
            <person name="Simonyi S."/>
            <person name="Grun P."/>
            <person name="Shapiro-Ilan D."/>
            <person name="Pidot S.J."/>
            <person name="Stinear T.P."/>
            <person name="Ebersberger I."/>
            <person name="Bode H.B."/>
        </authorList>
    </citation>
    <scope>NUCLEOTIDE SEQUENCE [LARGE SCALE GENOMIC DNA]</scope>
    <source>
        <strain evidence="9 10">DSM 17907</strain>
    </source>
</reference>
<dbReference type="AlphaFoldDB" id="A0A2D0LDV2"/>
<evidence type="ECO:0000259" key="8">
    <source>
        <dbReference type="Pfam" id="PF13861"/>
    </source>
</evidence>
<dbReference type="Pfam" id="PF13861">
    <property type="entry name" value="FLgD_tudor"/>
    <property type="match status" value="1"/>
</dbReference>
<dbReference type="Proteomes" id="UP000221101">
    <property type="component" value="Unassembled WGS sequence"/>
</dbReference>
<evidence type="ECO:0000256" key="5">
    <source>
        <dbReference type="RuleBase" id="RU362076"/>
    </source>
</evidence>
<feature type="region of interest" description="Disordered" evidence="6">
    <location>
        <begin position="1"/>
        <end position="31"/>
    </location>
</feature>
<dbReference type="Pfam" id="PF13860">
    <property type="entry name" value="FlgD_ig"/>
    <property type="match status" value="1"/>
</dbReference>
<dbReference type="Gene3D" id="2.60.40.4070">
    <property type="match status" value="1"/>
</dbReference>
<dbReference type="InterPro" id="IPR005648">
    <property type="entry name" value="FlgD"/>
</dbReference>
<feature type="domain" description="FlgD Tudor-like" evidence="8">
    <location>
        <begin position="93"/>
        <end position="242"/>
    </location>
</feature>
<keyword evidence="10" id="KW-1185">Reference proteome</keyword>
<proteinExistence type="inferred from homology"/>
<evidence type="ECO:0000256" key="4">
    <source>
        <dbReference type="ARBA" id="ARBA00024746"/>
    </source>
</evidence>
<evidence type="ECO:0000256" key="6">
    <source>
        <dbReference type="SAM" id="MobiDB-lite"/>
    </source>
</evidence>
<dbReference type="EMBL" id="NJCX01000009">
    <property type="protein sequence ID" value="PHM73765.1"/>
    <property type="molecule type" value="Genomic_DNA"/>
</dbReference>
<evidence type="ECO:0000256" key="3">
    <source>
        <dbReference type="ARBA" id="ARBA00022795"/>
    </source>
</evidence>
<feature type="compositionally biased region" description="Polar residues" evidence="6">
    <location>
        <begin position="1"/>
        <end position="28"/>
    </location>
</feature>
<keyword evidence="3 5" id="KW-1005">Bacterial flagellum biogenesis</keyword>
<evidence type="ECO:0000259" key="7">
    <source>
        <dbReference type="Pfam" id="PF13860"/>
    </source>
</evidence>
<dbReference type="OrthoDB" id="9785233at2"/>
<dbReference type="RefSeq" id="WP_099141650.1">
    <property type="nucleotide sequence ID" value="NZ_CAWNOR010000130.1"/>
</dbReference>
<evidence type="ECO:0000313" key="9">
    <source>
        <dbReference type="EMBL" id="PHM73765.1"/>
    </source>
</evidence>
<evidence type="ECO:0000256" key="1">
    <source>
        <dbReference type="ARBA" id="ARBA00010577"/>
    </source>
</evidence>
<accession>A0A2D0LDV2</accession>
<feature type="domain" description="FlgD/Vpr Ig-like" evidence="7">
    <location>
        <begin position="126"/>
        <end position="201"/>
    </location>
</feature>
<comment type="similarity">
    <text evidence="1 5">Belongs to the FlgD family.</text>
</comment>
<sequence length="245" mass="26368">MGITASINESLDSSTVGELSKLNSQKPQSSRDIKDNFLNVLVAQLKNQDPTNPMQNSELTSQIAQISAVEGIEKLNKTLGSIVGQMDSNHASNQAMQTVALIGRGVMIPGNDLLVGVNEKEGISVAPIGFELNRPADIVKVTIKGKNGTVVKEIEFNKTDPNLSNEYLNAGVHSFKWDGKDAGGNVVEAGAYEFTVSASQQDQVLMVDSLKYAEVYGVMRQENSTKLDLGLKGGTVNMDEVRQIL</sequence>
<dbReference type="GO" id="GO:0044781">
    <property type="term" value="P:bacterial-type flagellum organization"/>
    <property type="evidence" value="ECO:0007669"/>
    <property type="project" value="UniProtKB-UniRule"/>
</dbReference>